<keyword evidence="2" id="KW-0812">Transmembrane</keyword>
<dbReference type="AlphaFoldDB" id="A0A8H5HFK9"/>
<sequence length="361" mass="40328">MWSFRAVTGRAMTLSSADDGSHRWHFDLHPSLVAYSPANPFSSRSDSHLGIVTGPFLHPTRLVISKKEELEEDPQHAGQSSQVVWKSRNHRKNRHVDRDKRHPGGSALVGIAHMGRIEYWNISWAVAIAFTLGSIVWVINGFYSFLPFVDESFAMSVSGIGWTAWLGATVFEFGAILGVLEAWNRGDTVNFGRKVKRAFESSSETDAERKKWIWFSMDLKYWHELGFLAAFVQLWAATIFWISGFTALPEIQNTISSETGILDGVFWTPQVVGGMGFIISSSLLMLETQTKWYLPNPLNLGWQIAVWNLIGAVGFMLCGALGYAAQVSAKAAYQSSLCTFWGGWAFLLGSILQWYESVNSV</sequence>
<feature type="transmembrane region" description="Helical" evidence="2">
    <location>
        <begin position="304"/>
        <end position="325"/>
    </location>
</feature>
<feature type="transmembrane region" description="Helical" evidence="2">
    <location>
        <begin position="337"/>
        <end position="355"/>
    </location>
</feature>
<comment type="caution">
    <text evidence="3">The sequence shown here is derived from an EMBL/GenBank/DDBJ whole genome shotgun (WGS) entry which is preliminary data.</text>
</comment>
<gene>
    <name evidence="3" type="ORF">D9757_012714</name>
</gene>
<evidence type="ECO:0000313" key="4">
    <source>
        <dbReference type="Proteomes" id="UP000518752"/>
    </source>
</evidence>
<dbReference type="OrthoDB" id="2603at2759"/>
<feature type="transmembrane region" description="Helical" evidence="2">
    <location>
        <begin position="225"/>
        <end position="248"/>
    </location>
</feature>
<accession>A0A8H5HFK9</accession>
<protein>
    <recommendedName>
        <fullName evidence="5">Integral membrane protein</fullName>
    </recommendedName>
</protein>
<name>A0A8H5HFK9_9AGAR</name>
<evidence type="ECO:0000256" key="2">
    <source>
        <dbReference type="SAM" id="Phobius"/>
    </source>
</evidence>
<evidence type="ECO:0000256" key="1">
    <source>
        <dbReference type="SAM" id="MobiDB-lite"/>
    </source>
</evidence>
<proteinExistence type="predicted"/>
<feature type="transmembrane region" description="Helical" evidence="2">
    <location>
        <begin position="124"/>
        <end position="146"/>
    </location>
</feature>
<keyword evidence="4" id="KW-1185">Reference proteome</keyword>
<keyword evidence="2" id="KW-0472">Membrane</keyword>
<reference evidence="3 4" key="1">
    <citation type="journal article" date="2020" name="ISME J.">
        <title>Uncovering the hidden diversity of litter-decomposition mechanisms in mushroom-forming fungi.</title>
        <authorList>
            <person name="Floudas D."/>
            <person name="Bentzer J."/>
            <person name="Ahren D."/>
            <person name="Johansson T."/>
            <person name="Persson P."/>
            <person name="Tunlid A."/>
        </authorList>
    </citation>
    <scope>NUCLEOTIDE SEQUENCE [LARGE SCALE GENOMIC DNA]</scope>
    <source>
        <strain evidence="3 4">CBS 406.79</strain>
    </source>
</reference>
<dbReference type="Proteomes" id="UP000518752">
    <property type="component" value="Unassembled WGS sequence"/>
</dbReference>
<feature type="region of interest" description="Disordered" evidence="1">
    <location>
        <begin position="68"/>
        <end position="99"/>
    </location>
</feature>
<organism evidence="3 4">
    <name type="scientific">Collybiopsis confluens</name>
    <dbReference type="NCBI Taxonomy" id="2823264"/>
    <lineage>
        <taxon>Eukaryota</taxon>
        <taxon>Fungi</taxon>
        <taxon>Dikarya</taxon>
        <taxon>Basidiomycota</taxon>
        <taxon>Agaricomycotina</taxon>
        <taxon>Agaricomycetes</taxon>
        <taxon>Agaricomycetidae</taxon>
        <taxon>Agaricales</taxon>
        <taxon>Marasmiineae</taxon>
        <taxon>Omphalotaceae</taxon>
        <taxon>Collybiopsis</taxon>
    </lineage>
</organism>
<keyword evidence="2" id="KW-1133">Transmembrane helix</keyword>
<evidence type="ECO:0008006" key="5">
    <source>
        <dbReference type="Google" id="ProtNLM"/>
    </source>
</evidence>
<evidence type="ECO:0000313" key="3">
    <source>
        <dbReference type="EMBL" id="KAF5382353.1"/>
    </source>
</evidence>
<dbReference type="EMBL" id="JAACJN010000052">
    <property type="protein sequence ID" value="KAF5382353.1"/>
    <property type="molecule type" value="Genomic_DNA"/>
</dbReference>
<feature type="transmembrane region" description="Helical" evidence="2">
    <location>
        <begin position="260"/>
        <end position="284"/>
    </location>
</feature>